<reference evidence="2 3" key="1">
    <citation type="submission" date="2020-08" db="EMBL/GenBank/DDBJ databases">
        <title>Sequencing the genomes of 1000 actinobacteria strains.</title>
        <authorList>
            <person name="Klenk H.-P."/>
        </authorList>
    </citation>
    <scope>NUCLEOTIDE SEQUENCE [LARGE SCALE GENOMIC DNA]</scope>
    <source>
        <strain evidence="2 3">DSM 23694</strain>
    </source>
</reference>
<keyword evidence="1" id="KW-0472">Membrane</keyword>
<sequence>MWSIVLMALGGILLGGAWSLKQQKAHISWIITAVVLAIAALAAAWALTYTT</sequence>
<keyword evidence="3" id="KW-1185">Reference proteome</keyword>
<keyword evidence="1" id="KW-0812">Transmembrane</keyword>
<evidence type="ECO:0000313" key="2">
    <source>
        <dbReference type="EMBL" id="MBB5598010.1"/>
    </source>
</evidence>
<accession>A0A7W9DAU2</accession>
<feature type="transmembrane region" description="Helical" evidence="1">
    <location>
        <begin position="29"/>
        <end position="49"/>
    </location>
</feature>
<dbReference type="EMBL" id="JACHBL010000001">
    <property type="protein sequence ID" value="MBB5598010.1"/>
    <property type="molecule type" value="Genomic_DNA"/>
</dbReference>
<gene>
    <name evidence="2" type="ORF">BKA12_001090</name>
</gene>
<protein>
    <submittedName>
        <fullName evidence="2">Lysozyme family protein</fullName>
    </submittedName>
</protein>
<evidence type="ECO:0000313" key="3">
    <source>
        <dbReference type="Proteomes" id="UP000523863"/>
    </source>
</evidence>
<comment type="caution">
    <text evidence="2">The sequence shown here is derived from an EMBL/GenBank/DDBJ whole genome shotgun (WGS) entry which is preliminary data.</text>
</comment>
<dbReference type="Proteomes" id="UP000523863">
    <property type="component" value="Unassembled WGS sequence"/>
</dbReference>
<dbReference type="RefSeq" id="WP_183641318.1">
    <property type="nucleotide sequence ID" value="NZ_CANLFI010000005.1"/>
</dbReference>
<proteinExistence type="predicted"/>
<keyword evidence="1" id="KW-1133">Transmembrane helix</keyword>
<dbReference type="AlphaFoldDB" id="A0A7W9DAU2"/>
<organism evidence="2 3">
    <name type="scientific">Neomicrococcus lactis</name>
    <dbReference type="NCBI Taxonomy" id="732241"/>
    <lineage>
        <taxon>Bacteria</taxon>
        <taxon>Bacillati</taxon>
        <taxon>Actinomycetota</taxon>
        <taxon>Actinomycetes</taxon>
        <taxon>Micrococcales</taxon>
        <taxon>Micrococcaceae</taxon>
        <taxon>Neomicrococcus</taxon>
    </lineage>
</organism>
<name>A0A7W9DAU2_9MICC</name>
<evidence type="ECO:0000256" key="1">
    <source>
        <dbReference type="SAM" id="Phobius"/>
    </source>
</evidence>